<feature type="domain" description="Tf2-1-like SH3-like" evidence="1">
    <location>
        <begin position="22"/>
        <end position="55"/>
    </location>
</feature>
<organism evidence="2 3">
    <name type="scientific">Mucuna pruriens</name>
    <name type="common">Velvet bean</name>
    <name type="synonym">Dolichos pruriens</name>
    <dbReference type="NCBI Taxonomy" id="157652"/>
    <lineage>
        <taxon>Eukaryota</taxon>
        <taxon>Viridiplantae</taxon>
        <taxon>Streptophyta</taxon>
        <taxon>Embryophyta</taxon>
        <taxon>Tracheophyta</taxon>
        <taxon>Spermatophyta</taxon>
        <taxon>Magnoliopsida</taxon>
        <taxon>eudicotyledons</taxon>
        <taxon>Gunneridae</taxon>
        <taxon>Pentapetalae</taxon>
        <taxon>rosids</taxon>
        <taxon>fabids</taxon>
        <taxon>Fabales</taxon>
        <taxon>Fabaceae</taxon>
        <taxon>Papilionoideae</taxon>
        <taxon>50 kb inversion clade</taxon>
        <taxon>NPAAA clade</taxon>
        <taxon>indigoferoid/millettioid clade</taxon>
        <taxon>Phaseoleae</taxon>
        <taxon>Mucuna</taxon>
    </lineage>
</organism>
<evidence type="ECO:0000313" key="2">
    <source>
        <dbReference type="EMBL" id="RDX93860.1"/>
    </source>
</evidence>
<proteinExistence type="predicted"/>
<protein>
    <recommendedName>
        <fullName evidence="1">Tf2-1-like SH3-like domain-containing protein</fullName>
    </recommendedName>
</protein>
<evidence type="ECO:0000313" key="3">
    <source>
        <dbReference type="Proteomes" id="UP000257109"/>
    </source>
</evidence>
<sequence>MPIKPTKGIRKYLLSPMIGGDDPFQVIEKINDNAYKLDLPSEYQISTTFNAIDLSLFNVGDELDLRTNLFEEGGADGKFDKSNNLQDPLQGLEDPLTRARVKVKRVKETLQCLVKNVQAKEDLAELESNFRIITFLHLEDNLDPT</sequence>
<dbReference type="Proteomes" id="UP000257109">
    <property type="component" value="Unassembled WGS sequence"/>
</dbReference>
<name>A0A371GTJ9_MUCPR</name>
<gene>
    <name evidence="2" type="ORF">CR513_23832</name>
</gene>
<reference evidence="2" key="1">
    <citation type="submission" date="2018-05" db="EMBL/GenBank/DDBJ databases">
        <title>Draft genome of Mucuna pruriens seed.</title>
        <authorList>
            <person name="Nnadi N.E."/>
            <person name="Vos R."/>
            <person name="Hasami M.H."/>
            <person name="Devisetty U.K."/>
            <person name="Aguiy J.C."/>
        </authorList>
    </citation>
    <scope>NUCLEOTIDE SEQUENCE [LARGE SCALE GENOMIC DNA]</scope>
    <source>
        <strain evidence="2">JCA_2017</strain>
    </source>
</reference>
<keyword evidence="3" id="KW-1185">Reference proteome</keyword>
<dbReference type="InterPro" id="IPR056924">
    <property type="entry name" value="SH3_Tf2-1"/>
</dbReference>
<accession>A0A371GTJ9</accession>
<dbReference type="OrthoDB" id="1738613at2759"/>
<dbReference type="AlphaFoldDB" id="A0A371GTJ9"/>
<comment type="caution">
    <text evidence="2">The sequence shown here is derived from an EMBL/GenBank/DDBJ whole genome shotgun (WGS) entry which is preliminary data.</text>
</comment>
<dbReference type="EMBL" id="QJKJ01004513">
    <property type="protein sequence ID" value="RDX93860.1"/>
    <property type="molecule type" value="Genomic_DNA"/>
</dbReference>
<evidence type="ECO:0000259" key="1">
    <source>
        <dbReference type="Pfam" id="PF24626"/>
    </source>
</evidence>
<feature type="non-terminal residue" evidence="2">
    <location>
        <position position="1"/>
    </location>
</feature>
<dbReference type="Pfam" id="PF24626">
    <property type="entry name" value="SH3_Tf2-1"/>
    <property type="match status" value="1"/>
</dbReference>